<dbReference type="EMBL" id="GBXM01060969">
    <property type="protein sequence ID" value="JAH47608.1"/>
    <property type="molecule type" value="Transcribed_RNA"/>
</dbReference>
<reference evidence="1" key="2">
    <citation type="journal article" date="2015" name="Fish Shellfish Immunol.">
        <title>Early steps in the European eel (Anguilla anguilla)-Vibrio vulnificus interaction in the gills: Role of the RtxA13 toxin.</title>
        <authorList>
            <person name="Callol A."/>
            <person name="Pajuelo D."/>
            <person name="Ebbesson L."/>
            <person name="Teles M."/>
            <person name="MacKenzie S."/>
            <person name="Amaro C."/>
        </authorList>
    </citation>
    <scope>NUCLEOTIDE SEQUENCE</scope>
</reference>
<evidence type="ECO:0000313" key="1">
    <source>
        <dbReference type="EMBL" id="JAH47608.1"/>
    </source>
</evidence>
<organism evidence="1">
    <name type="scientific">Anguilla anguilla</name>
    <name type="common">European freshwater eel</name>
    <name type="synonym">Muraena anguilla</name>
    <dbReference type="NCBI Taxonomy" id="7936"/>
    <lineage>
        <taxon>Eukaryota</taxon>
        <taxon>Metazoa</taxon>
        <taxon>Chordata</taxon>
        <taxon>Craniata</taxon>
        <taxon>Vertebrata</taxon>
        <taxon>Euteleostomi</taxon>
        <taxon>Actinopterygii</taxon>
        <taxon>Neopterygii</taxon>
        <taxon>Teleostei</taxon>
        <taxon>Anguilliformes</taxon>
        <taxon>Anguillidae</taxon>
        <taxon>Anguilla</taxon>
    </lineage>
</organism>
<protein>
    <submittedName>
        <fullName evidence="1">Uncharacterized protein</fullName>
    </submittedName>
</protein>
<name>A0A0E9T4N4_ANGAN</name>
<sequence length="63" mass="6702">MELTVCLRFTNNLVKIVSSEQLIALPLTPLAGCSSHQAAYSKLTGSPSQLCQLATHSPITSET</sequence>
<dbReference type="AlphaFoldDB" id="A0A0E9T4N4"/>
<reference evidence="1" key="1">
    <citation type="submission" date="2014-11" db="EMBL/GenBank/DDBJ databases">
        <authorList>
            <person name="Amaro Gonzalez C."/>
        </authorList>
    </citation>
    <scope>NUCLEOTIDE SEQUENCE</scope>
</reference>
<accession>A0A0E9T4N4</accession>
<proteinExistence type="predicted"/>